<dbReference type="RefSeq" id="WP_092695094.1">
    <property type="nucleotide sequence ID" value="NZ_FOGU01000009.1"/>
</dbReference>
<proteinExistence type="predicted"/>
<evidence type="ECO:0000313" key="3">
    <source>
        <dbReference type="Proteomes" id="UP000198885"/>
    </source>
</evidence>
<gene>
    <name evidence="2" type="ORF">SAMN04490244_109107</name>
</gene>
<reference evidence="2 3" key="1">
    <citation type="submission" date="2016-10" db="EMBL/GenBank/DDBJ databases">
        <authorList>
            <person name="de Groot N.N."/>
        </authorList>
    </citation>
    <scope>NUCLEOTIDE SEQUENCE [LARGE SCALE GENOMIC DNA]</scope>
    <source>
        <strain evidence="2 3">DSM 23042</strain>
    </source>
</reference>
<protein>
    <recommendedName>
        <fullName evidence="4">PilZ domain-containing protein</fullName>
    </recommendedName>
</protein>
<sequence length="122" mass="13410">MTDFLSRELREALRGADPSNRTRRTTLTVHAGRHVVPIRRLWQRGLAVDADSAPHLRGLVDIYDGPTHLGQCLIVAVGEEGGELICEFKRALSRPVDAPPRDFAPEEDVPQPILTGPTRAGL</sequence>
<evidence type="ECO:0008006" key="4">
    <source>
        <dbReference type="Google" id="ProtNLM"/>
    </source>
</evidence>
<accession>A0A1H9W5B1</accession>
<dbReference type="EMBL" id="FOGU01000009">
    <property type="protein sequence ID" value="SES29150.1"/>
    <property type="molecule type" value="Genomic_DNA"/>
</dbReference>
<organism evidence="2 3">
    <name type="scientific">Tranquillimonas rosea</name>
    <dbReference type="NCBI Taxonomy" id="641238"/>
    <lineage>
        <taxon>Bacteria</taxon>
        <taxon>Pseudomonadati</taxon>
        <taxon>Pseudomonadota</taxon>
        <taxon>Alphaproteobacteria</taxon>
        <taxon>Rhodobacterales</taxon>
        <taxon>Roseobacteraceae</taxon>
        <taxon>Tranquillimonas</taxon>
    </lineage>
</organism>
<name>A0A1H9W5B1_9RHOB</name>
<dbReference type="Proteomes" id="UP000198885">
    <property type="component" value="Unassembled WGS sequence"/>
</dbReference>
<feature type="region of interest" description="Disordered" evidence="1">
    <location>
        <begin position="96"/>
        <end position="122"/>
    </location>
</feature>
<evidence type="ECO:0000256" key="1">
    <source>
        <dbReference type="SAM" id="MobiDB-lite"/>
    </source>
</evidence>
<dbReference type="OrthoDB" id="7658488at2"/>
<evidence type="ECO:0000313" key="2">
    <source>
        <dbReference type="EMBL" id="SES29150.1"/>
    </source>
</evidence>
<dbReference type="STRING" id="641238.SAMN04490244_109107"/>
<dbReference type="AlphaFoldDB" id="A0A1H9W5B1"/>
<keyword evidence="3" id="KW-1185">Reference proteome</keyword>